<keyword evidence="2" id="KW-0472">Membrane</keyword>
<keyword evidence="5" id="KW-1185">Reference proteome</keyword>
<keyword evidence="2" id="KW-1133">Transmembrane helix</keyword>
<feature type="transmembrane region" description="Helical" evidence="2">
    <location>
        <begin position="113"/>
        <end position="142"/>
    </location>
</feature>
<feature type="compositionally biased region" description="Basic and acidic residues" evidence="1">
    <location>
        <begin position="164"/>
        <end position="173"/>
    </location>
</feature>
<organism evidence="4 5">
    <name type="scientific">Nosocomiicoccus massiliensis</name>
    <dbReference type="NCBI Taxonomy" id="1232430"/>
    <lineage>
        <taxon>Bacteria</taxon>
        <taxon>Bacillati</taxon>
        <taxon>Bacillota</taxon>
        <taxon>Bacilli</taxon>
        <taxon>Bacillales</taxon>
        <taxon>Staphylococcaceae</taxon>
        <taxon>Nosocomiicoccus</taxon>
    </lineage>
</organism>
<evidence type="ECO:0000256" key="2">
    <source>
        <dbReference type="SAM" id="Phobius"/>
    </source>
</evidence>
<dbReference type="AlphaFoldDB" id="A0AAF1BNE8"/>
<feature type="region of interest" description="Disordered" evidence="1">
    <location>
        <begin position="154"/>
        <end position="182"/>
    </location>
</feature>
<feature type="compositionally biased region" description="Acidic residues" evidence="1">
    <location>
        <begin position="202"/>
        <end position="216"/>
    </location>
</feature>
<dbReference type="Proteomes" id="UP000243626">
    <property type="component" value="Chromosome"/>
</dbReference>
<protein>
    <submittedName>
        <fullName evidence="4">DUF4064 domain-containing protein</fullName>
    </submittedName>
</protein>
<evidence type="ECO:0000313" key="5">
    <source>
        <dbReference type="Proteomes" id="UP000243626"/>
    </source>
</evidence>
<feature type="transmembrane region" description="Helical" evidence="2">
    <location>
        <begin position="82"/>
        <end position="101"/>
    </location>
</feature>
<dbReference type="Pfam" id="PF13273">
    <property type="entry name" value="DUF4064"/>
    <property type="match status" value="1"/>
</dbReference>
<accession>A0AAF1BNE8</accession>
<feature type="domain" description="DUF4064" evidence="3">
    <location>
        <begin position="14"/>
        <end position="121"/>
    </location>
</feature>
<gene>
    <name evidence="4" type="ORF">CJ229_000065</name>
</gene>
<name>A0AAF1BNE8_9STAP</name>
<feature type="region of interest" description="Disordered" evidence="1">
    <location>
        <begin position="202"/>
        <end position="233"/>
    </location>
</feature>
<dbReference type="EMBL" id="CP136964">
    <property type="protein sequence ID" value="WOS96170.1"/>
    <property type="molecule type" value="Genomic_DNA"/>
</dbReference>
<reference evidence="4 5" key="2">
    <citation type="submission" date="2023-10" db="EMBL/GenBank/DDBJ databases">
        <authorList>
            <person name="Choi B."/>
        </authorList>
    </citation>
    <scope>NUCLEOTIDE SEQUENCE [LARGE SCALE GENOMIC DNA]</scope>
    <source>
        <strain evidence="4 5">UMB0959</strain>
    </source>
</reference>
<reference evidence="5" key="1">
    <citation type="submission" date="2017-09" db="EMBL/GenBank/DDBJ databases">
        <title>Bacterial strain isolated from the female urinary microbiota.</title>
        <authorList>
            <person name="Thomas-White K."/>
            <person name="Kumar N."/>
            <person name="Forster S."/>
            <person name="Putonti C."/>
            <person name="Lawley T."/>
            <person name="Wolfe A.J."/>
        </authorList>
    </citation>
    <scope>NUCLEOTIDE SEQUENCE [LARGE SCALE GENOMIC DNA]</scope>
    <source>
        <strain evidence="5">UMB0959</strain>
    </source>
</reference>
<evidence type="ECO:0000256" key="1">
    <source>
        <dbReference type="SAM" id="MobiDB-lite"/>
    </source>
</evidence>
<evidence type="ECO:0000313" key="4">
    <source>
        <dbReference type="EMBL" id="WOS96170.1"/>
    </source>
</evidence>
<dbReference type="InterPro" id="IPR025273">
    <property type="entry name" value="DUF4064"/>
</dbReference>
<dbReference type="RefSeq" id="WP_317846579.1">
    <property type="nucleotide sequence ID" value="NZ_CP136964.1"/>
</dbReference>
<dbReference type="KEGG" id="nmy:CJ229_000065"/>
<keyword evidence="2" id="KW-0812">Transmembrane</keyword>
<sequence>MAKRDYTVRVEPISRVPEKIIGWIGWIALLAVVVLIAYVSYAIGNDPQFMNIIEEEARRAAVEEGVNPQEVTNLLVGMLSKLWLLSLIGVIPLIISFIGLVKMKKRILAGSLLLITAIIIAPFVVTLFSSLMFVIAAVLLFVRKDKETSINDYNDRQVSPTYEDDTRVAKKPETSPAPVIAEDEDLEKTRMFTAVDEEDYKDISYDEDLSPLDDVDNDAKRTRRENLDKRNEE</sequence>
<evidence type="ECO:0000259" key="3">
    <source>
        <dbReference type="Pfam" id="PF13273"/>
    </source>
</evidence>
<feature type="transmembrane region" description="Helical" evidence="2">
    <location>
        <begin position="20"/>
        <end position="41"/>
    </location>
</feature>
<proteinExistence type="predicted"/>
<feature type="compositionally biased region" description="Basic and acidic residues" evidence="1">
    <location>
        <begin position="217"/>
        <end position="233"/>
    </location>
</feature>